<proteinExistence type="predicted"/>
<comment type="caution">
    <text evidence="1">The sequence shown here is derived from an EMBL/GenBank/DDBJ whole genome shotgun (WGS) entry which is preliminary data.</text>
</comment>
<reference evidence="1 2" key="1">
    <citation type="journal article" date="2022" name="Hortic Res">
        <title>A haplotype resolved chromosomal level avocado genome allows analysis of novel avocado genes.</title>
        <authorList>
            <person name="Nath O."/>
            <person name="Fletcher S.J."/>
            <person name="Hayward A."/>
            <person name="Shaw L.M."/>
            <person name="Masouleh A.K."/>
            <person name="Furtado A."/>
            <person name="Henry R.J."/>
            <person name="Mitter N."/>
        </authorList>
    </citation>
    <scope>NUCLEOTIDE SEQUENCE [LARGE SCALE GENOMIC DNA]</scope>
    <source>
        <strain evidence="2">cv. Hass</strain>
    </source>
</reference>
<gene>
    <name evidence="1" type="ORF">MRB53_027133</name>
</gene>
<accession>A0ACC2LL25</accession>
<evidence type="ECO:0000313" key="1">
    <source>
        <dbReference type="EMBL" id="KAJ8633797.1"/>
    </source>
</evidence>
<keyword evidence="2" id="KW-1185">Reference proteome</keyword>
<evidence type="ECO:0000313" key="2">
    <source>
        <dbReference type="Proteomes" id="UP001234297"/>
    </source>
</evidence>
<name>A0ACC2LL25_PERAE</name>
<organism evidence="1 2">
    <name type="scientific">Persea americana</name>
    <name type="common">Avocado</name>
    <dbReference type="NCBI Taxonomy" id="3435"/>
    <lineage>
        <taxon>Eukaryota</taxon>
        <taxon>Viridiplantae</taxon>
        <taxon>Streptophyta</taxon>
        <taxon>Embryophyta</taxon>
        <taxon>Tracheophyta</taxon>
        <taxon>Spermatophyta</taxon>
        <taxon>Magnoliopsida</taxon>
        <taxon>Magnoliidae</taxon>
        <taxon>Laurales</taxon>
        <taxon>Lauraceae</taxon>
        <taxon>Persea</taxon>
    </lineage>
</organism>
<sequence>MSSSSTISPTNPVNRNDGLSLAATMVGGRRRRQVACADNGNISNLGLNMQDLLAQTEQREKNGLDLGIGQSLRIGLRGMSSTSNPIRPSGSSSPHMQSLNVIER</sequence>
<dbReference type="Proteomes" id="UP001234297">
    <property type="component" value="Chromosome 8"/>
</dbReference>
<protein>
    <submittedName>
        <fullName evidence="1">Uncharacterized protein</fullName>
    </submittedName>
</protein>
<dbReference type="EMBL" id="CM056816">
    <property type="protein sequence ID" value="KAJ8633797.1"/>
    <property type="molecule type" value="Genomic_DNA"/>
</dbReference>